<dbReference type="InterPro" id="IPR010559">
    <property type="entry name" value="Sig_transdc_His_kin_internal"/>
</dbReference>
<dbReference type="RefSeq" id="WP_171095694.1">
    <property type="nucleotide sequence ID" value="NZ_CP053069.1"/>
</dbReference>
<protein>
    <recommendedName>
        <fullName evidence="4">Histidine kinase/HSP90-like ATPase domain-containing protein</fullName>
    </recommendedName>
</protein>
<dbReference type="InterPro" id="IPR003594">
    <property type="entry name" value="HATPase_dom"/>
</dbReference>
<dbReference type="Gene3D" id="3.30.565.10">
    <property type="entry name" value="Histidine kinase-like ATPase, C-terminal domain"/>
    <property type="match status" value="1"/>
</dbReference>
<dbReference type="InterPro" id="IPR036890">
    <property type="entry name" value="HATPase_C_sf"/>
</dbReference>
<feature type="compositionally biased region" description="Pro residues" evidence="2">
    <location>
        <begin position="230"/>
        <end position="276"/>
    </location>
</feature>
<dbReference type="GO" id="GO:0016020">
    <property type="term" value="C:membrane"/>
    <property type="evidence" value="ECO:0007669"/>
    <property type="project" value="InterPro"/>
</dbReference>
<sequence>MKSLSDLLYKTPWWALLVAAFACLIALAAFVTPYHIIDYRAEGDTDQERRAIKREIDNAFAENAIDIAHGVIRGMRRSTKDPERRAELDEALRGLQEARQELRDAGAEVLRAKRDALEQSRDAARTAMTRLEEARREIEVAMSKGGPQNAEARRALDDAIKAAAEAQARVEAEAATTKPRKRIRIGVSGDSDKPLVDIDVGEPQPGEKQGLHIESTPDTPKVPSGKPGKGVPPPLPGSIAAPPSPPSAPAPGAMPSPPSPGAAPSPPSPPSEPLPPEFRDRIRQNVTGDMYRIGIGAALALILLPMFVLAVIAKFFIDRSRAATRMADLKRKEAEHHRMSQQLTEAKLQALQAQVEPHFLYNTLASVQALTEVDPAQANAMTGHLIQYLRNALPKMREGISTVGQEIELVRAYLSILQMRMGKRLAFEINVPESLNAIAFPPLMLPSLVENAIKHGLEPQREGGTVNISAELVEGRLRLIVADTGRGFGETIGAGVGLANIRERLAALYGDTAKLTLVENTPKGVVATIDVPADAARAASAAQAAQAATAATKQADAPAEPAIPLTRTARFLGVLAAVERFWRRALIYFFYALVILAAVFAFVGIVGVVTGAFPVQIEDEIFSGPGGSLLGTAAVLLAFVVCVVAIAIVVAVIYGLGFLFVALTVLMALIFLAGISPVLAPIILVGLAIWWFMRKKEPKVVEQRVEPTL</sequence>
<evidence type="ECO:0000256" key="1">
    <source>
        <dbReference type="SAM" id="Coils"/>
    </source>
</evidence>
<evidence type="ECO:0000313" key="5">
    <source>
        <dbReference type="EMBL" id="QJR12998.1"/>
    </source>
</evidence>
<feature type="region of interest" description="Disordered" evidence="2">
    <location>
        <begin position="171"/>
        <end position="278"/>
    </location>
</feature>
<feature type="coiled-coil region" evidence="1">
    <location>
        <begin position="85"/>
        <end position="169"/>
    </location>
</feature>
<dbReference type="PROSITE" id="PS51257">
    <property type="entry name" value="PROKAR_LIPOPROTEIN"/>
    <property type="match status" value="1"/>
</dbReference>
<dbReference type="SUPFAM" id="SSF55874">
    <property type="entry name" value="ATPase domain of HSP90 chaperone/DNA topoisomerase II/histidine kinase"/>
    <property type="match status" value="1"/>
</dbReference>
<accession>A0A6M4H1J1</accession>
<feature type="transmembrane region" description="Helical" evidence="3">
    <location>
        <begin position="633"/>
        <end position="661"/>
    </location>
</feature>
<name>A0A6M4H1J1_9PROT</name>
<dbReference type="AlphaFoldDB" id="A0A6M4H1J1"/>
<dbReference type="PANTHER" id="PTHR34220:SF9">
    <property type="entry name" value="SIGNAL TRANSDUCTION HISTIDINE KINASE INTERNAL REGION DOMAIN-CONTAINING PROTEIN"/>
    <property type="match status" value="1"/>
</dbReference>
<keyword evidence="1" id="KW-0175">Coiled coil</keyword>
<organism evidence="5 6">
    <name type="scientific">Usitatibacter rugosus</name>
    <dbReference type="NCBI Taxonomy" id="2732067"/>
    <lineage>
        <taxon>Bacteria</taxon>
        <taxon>Pseudomonadati</taxon>
        <taxon>Pseudomonadota</taxon>
        <taxon>Betaproteobacteria</taxon>
        <taxon>Nitrosomonadales</taxon>
        <taxon>Usitatibacteraceae</taxon>
        <taxon>Usitatibacter</taxon>
    </lineage>
</organism>
<reference evidence="5 6" key="1">
    <citation type="submission" date="2020-04" db="EMBL/GenBank/DDBJ databases">
        <title>Usitatibacter rugosus gen. nov., sp. nov. and Usitatibacter palustris sp. nov., novel members of Usitatibacteraceae fam. nov. within the order Nitrosomonadales isolated from soil.</title>
        <authorList>
            <person name="Huber K.J."/>
            <person name="Neumann-Schaal M."/>
            <person name="Geppert A."/>
            <person name="Luckner M."/>
            <person name="Wanner G."/>
            <person name="Overmann J."/>
        </authorList>
    </citation>
    <scope>NUCLEOTIDE SEQUENCE [LARGE SCALE GENOMIC DNA]</scope>
    <source>
        <strain evidence="5 6">0125_3</strain>
    </source>
</reference>
<dbReference type="SMART" id="SM00387">
    <property type="entry name" value="HATPase_c"/>
    <property type="match status" value="1"/>
</dbReference>
<feature type="domain" description="Histidine kinase/HSP90-like ATPase" evidence="4">
    <location>
        <begin position="436"/>
        <end position="535"/>
    </location>
</feature>
<evidence type="ECO:0000256" key="2">
    <source>
        <dbReference type="SAM" id="MobiDB-lite"/>
    </source>
</evidence>
<dbReference type="EMBL" id="CP053069">
    <property type="protein sequence ID" value="QJR12998.1"/>
    <property type="molecule type" value="Genomic_DNA"/>
</dbReference>
<dbReference type="Pfam" id="PF02518">
    <property type="entry name" value="HATPase_c"/>
    <property type="match status" value="1"/>
</dbReference>
<keyword evidence="3" id="KW-0812">Transmembrane</keyword>
<evidence type="ECO:0000313" key="6">
    <source>
        <dbReference type="Proteomes" id="UP000501534"/>
    </source>
</evidence>
<dbReference type="PANTHER" id="PTHR34220">
    <property type="entry name" value="SENSOR HISTIDINE KINASE YPDA"/>
    <property type="match status" value="1"/>
</dbReference>
<dbReference type="Proteomes" id="UP000501534">
    <property type="component" value="Chromosome"/>
</dbReference>
<feature type="transmembrane region" description="Helical" evidence="3">
    <location>
        <begin position="668"/>
        <end position="693"/>
    </location>
</feature>
<gene>
    <name evidence="5" type="ORF">DSM104443_04092</name>
</gene>
<keyword evidence="3" id="KW-0472">Membrane</keyword>
<proteinExistence type="predicted"/>
<evidence type="ECO:0000256" key="3">
    <source>
        <dbReference type="SAM" id="Phobius"/>
    </source>
</evidence>
<keyword evidence="6" id="KW-1185">Reference proteome</keyword>
<dbReference type="KEGG" id="uru:DSM104443_04092"/>
<keyword evidence="3" id="KW-1133">Transmembrane helix</keyword>
<dbReference type="GO" id="GO:0000155">
    <property type="term" value="F:phosphorelay sensor kinase activity"/>
    <property type="evidence" value="ECO:0007669"/>
    <property type="project" value="InterPro"/>
</dbReference>
<feature type="transmembrane region" description="Helical" evidence="3">
    <location>
        <begin position="588"/>
        <end position="613"/>
    </location>
</feature>
<evidence type="ECO:0000259" key="4">
    <source>
        <dbReference type="SMART" id="SM00387"/>
    </source>
</evidence>
<dbReference type="Pfam" id="PF06580">
    <property type="entry name" value="His_kinase"/>
    <property type="match status" value="1"/>
</dbReference>
<feature type="transmembrane region" description="Helical" evidence="3">
    <location>
        <begin position="293"/>
        <end position="317"/>
    </location>
</feature>
<dbReference type="InterPro" id="IPR050640">
    <property type="entry name" value="Bact_2-comp_sensor_kinase"/>
</dbReference>